<dbReference type="GO" id="GO:0006508">
    <property type="term" value="P:proteolysis"/>
    <property type="evidence" value="ECO:0007669"/>
    <property type="project" value="InterPro"/>
</dbReference>
<dbReference type="PROSITE" id="PS00640">
    <property type="entry name" value="THIOL_PROTEASE_ASN"/>
    <property type="match status" value="1"/>
</dbReference>
<comment type="similarity">
    <text evidence="1">Belongs to the peptidase C1 family.</text>
</comment>
<dbReference type="InterPro" id="IPR025661">
    <property type="entry name" value="Pept_asp_AS"/>
</dbReference>
<dbReference type="InterPro" id="IPR000668">
    <property type="entry name" value="Peptidase_C1A_C"/>
</dbReference>
<name>A0A6C0LXE5_9ZZZZ</name>
<evidence type="ECO:0000259" key="2">
    <source>
        <dbReference type="SMART" id="SM00645"/>
    </source>
</evidence>
<dbReference type="GO" id="GO:0008234">
    <property type="term" value="F:cysteine-type peptidase activity"/>
    <property type="evidence" value="ECO:0007669"/>
    <property type="project" value="InterPro"/>
</dbReference>
<protein>
    <recommendedName>
        <fullName evidence="2">Peptidase C1A papain C-terminal domain-containing protein</fullName>
    </recommendedName>
</protein>
<dbReference type="InterPro" id="IPR013128">
    <property type="entry name" value="Peptidase_C1A"/>
</dbReference>
<dbReference type="SMART" id="SM00645">
    <property type="entry name" value="Pept_C1"/>
    <property type="match status" value="1"/>
</dbReference>
<feature type="domain" description="Peptidase C1A papain C-terminal" evidence="2">
    <location>
        <begin position="41"/>
        <end position="290"/>
    </location>
</feature>
<proteinExistence type="inferred from homology"/>
<evidence type="ECO:0000313" key="3">
    <source>
        <dbReference type="EMBL" id="QHU34254.1"/>
    </source>
</evidence>
<reference evidence="3" key="1">
    <citation type="journal article" date="2020" name="Nature">
        <title>Giant virus diversity and host interactions through global metagenomics.</title>
        <authorList>
            <person name="Schulz F."/>
            <person name="Roux S."/>
            <person name="Paez-Espino D."/>
            <person name="Jungbluth S."/>
            <person name="Walsh D.A."/>
            <person name="Denef V.J."/>
            <person name="McMahon K.D."/>
            <person name="Konstantinidis K.T."/>
            <person name="Eloe-Fadrosh E.A."/>
            <person name="Kyrpides N.C."/>
            <person name="Woyke T."/>
        </authorList>
    </citation>
    <scope>NUCLEOTIDE SEQUENCE</scope>
    <source>
        <strain evidence="3">GVMAG-S-1016713-123</strain>
    </source>
</reference>
<dbReference type="PRINTS" id="PR00705">
    <property type="entry name" value="PAPAIN"/>
</dbReference>
<dbReference type="AlphaFoldDB" id="A0A6C0LXE5"/>
<sequence length="308" mass="34037">MMLINLLISTCLVGISARMNEYVPILDVDLFQTQQTSSDTLPEAFSWSNVDGVNYLTKNLNQHIPSYCGSCWAHGSISALSDRIKIIRKAQFPDIQLSIQFLLNCQFGGSCMGGDHLAAYKSIKEYGNIPFEDCMVYQACSSDSNEIACANKPDFTCDPINVCRTCDTFSSHGGKCVPIHYYPNATIASFGSVKGVDNMKNEIFNNGPIACGINANEIDDYHGGILDVPNARKMINHIISIVGWGIDANTDNQYWIIRNSWGSYWGEMGFMRLSMGENQLGIEKSCAFAIPASWTEHNIPCDENGENC</sequence>
<dbReference type="EMBL" id="MN740568">
    <property type="protein sequence ID" value="QHU34254.1"/>
    <property type="molecule type" value="Genomic_DNA"/>
</dbReference>
<dbReference type="FunFam" id="3.90.70.10:FF:000117">
    <property type="entry name" value="Probable papain cysteine protease"/>
    <property type="match status" value="1"/>
</dbReference>
<dbReference type="SUPFAM" id="SSF54001">
    <property type="entry name" value="Cysteine proteinases"/>
    <property type="match status" value="1"/>
</dbReference>
<accession>A0A6C0LXE5</accession>
<evidence type="ECO:0000256" key="1">
    <source>
        <dbReference type="ARBA" id="ARBA00008455"/>
    </source>
</evidence>
<dbReference type="InterPro" id="IPR038765">
    <property type="entry name" value="Papain-like_cys_pep_sf"/>
</dbReference>
<organism evidence="3">
    <name type="scientific">viral metagenome</name>
    <dbReference type="NCBI Taxonomy" id="1070528"/>
    <lineage>
        <taxon>unclassified sequences</taxon>
        <taxon>metagenomes</taxon>
        <taxon>organismal metagenomes</taxon>
    </lineage>
</organism>
<dbReference type="Gene3D" id="3.90.70.10">
    <property type="entry name" value="Cysteine proteinases"/>
    <property type="match status" value="1"/>
</dbReference>
<dbReference type="Pfam" id="PF00112">
    <property type="entry name" value="Peptidase_C1"/>
    <property type="match status" value="1"/>
</dbReference>
<dbReference type="PANTHER" id="PTHR12411">
    <property type="entry name" value="CYSTEINE PROTEASE FAMILY C1-RELATED"/>
    <property type="match status" value="1"/>
</dbReference>